<dbReference type="EMBL" id="BAAADO010000003">
    <property type="protein sequence ID" value="GAA0489893.1"/>
    <property type="molecule type" value="Genomic_DNA"/>
</dbReference>
<protein>
    <recommendedName>
        <fullName evidence="3">Rhodanese domain-containing protein</fullName>
    </recommendedName>
</protein>
<dbReference type="Proteomes" id="UP001500880">
    <property type="component" value="Unassembled WGS sequence"/>
</dbReference>
<comment type="caution">
    <text evidence="1">The sequence shown here is derived from an EMBL/GenBank/DDBJ whole genome shotgun (WGS) entry which is preliminary data.</text>
</comment>
<gene>
    <name evidence="1" type="ORF">GCM10008986_14750</name>
</gene>
<dbReference type="Gene3D" id="3.40.250.10">
    <property type="entry name" value="Rhodanese-like domain"/>
    <property type="match status" value="1"/>
</dbReference>
<evidence type="ECO:0000313" key="2">
    <source>
        <dbReference type="Proteomes" id="UP001500880"/>
    </source>
</evidence>
<keyword evidence="2" id="KW-1185">Reference proteome</keyword>
<proteinExistence type="predicted"/>
<dbReference type="RefSeq" id="WP_343839324.1">
    <property type="nucleotide sequence ID" value="NZ_BAAADO010000003.1"/>
</dbReference>
<reference evidence="1 2" key="1">
    <citation type="journal article" date="2019" name="Int. J. Syst. Evol. Microbiol.">
        <title>The Global Catalogue of Microorganisms (GCM) 10K type strain sequencing project: providing services to taxonomists for standard genome sequencing and annotation.</title>
        <authorList>
            <consortium name="The Broad Institute Genomics Platform"/>
            <consortium name="The Broad Institute Genome Sequencing Center for Infectious Disease"/>
            <person name="Wu L."/>
            <person name="Ma J."/>
        </authorList>
    </citation>
    <scope>NUCLEOTIDE SEQUENCE [LARGE SCALE GENOMIC DNA]</scope>
    <source>
        <strain evidence="1 2">JCM 12389</strain>
    </source>
</reference>
<dbReference type="SUPFAM" id="SSF52821">
    <property type="entry name" value="Rhodanese/Cell cycle control phosphatase"/>
    <property type="match status" value="1"/>
</dbReference>
<accession>A0ABN1B457</accession>
<evidence type="ECO:0008006" key="3">
    <source>
        <dbReference type="Google" id="ProtNLM"/>
    </source>
</evidence>
<name>A0ABN1B457_9BACI</name>
<sequence>MSIAILVIIISWFFYRRHVPVRGVGKLQLDSCKQEGVAIVDTRDYQISSRDRIDEACCVPVAYLKRHYQEIPKQSVIIVASDRIEKNLSARILRKKGMRVIGYSLVNNE</sequence>
<organism evidence="1 2">
    <name type="scientific">Salinibacillus aidingensis</name>
    <dbReference type="NCBI Taxonomy" id="237684"/>
    <lineage>
        <taxon>Bacteria</taxon>
        <taxon>Bacillati</taxon>
        <taxon>Bacillota</taxon>
        <taxon>Bacilli</taxon>
        <taxon>Bacillales</taxon>
        <taxon>Bacillaceae</taxon>
        <taxon>Salinibacillus</taxon>
    </lineage>
</organism>
<evidence type="ECO:0000313" key="1">
    <source>
        <dbReference type="EMBL" id="GAA0489893.1"/>
    </source>
</evidence>
<dbReference type="InterPro" id="IPR036873">
    <property type="entry name" value="Rhodanese-like_dom_sf"/>
</dbReference>